<dbReference type="Gene3D" id="3.30.9.10">
    <property type="entry name" value="D-Amino Acid Oxidase, subunit A, domain 2"/>
    <property type="match status" value="1"/>
</dbReference>
<dbReference type="InterPro" id="IPR006231">
    <property type="entry name" value="MQO"/>
</dbReference>
<evidence type="ECO:0000313" key="12">
    <source>
        <dbReference type="EMBL" id="OPA81568.1"/>
    </source>
</evidence>
<sequence>MKQKHYEVVIVGGGISGCALFYSLANFTDIKRAAIIEKYEGIATLNTKGHCNSQTIHCGDIETNYSKEKAANVAKIAKMTVNYGLKYNYNEKFMFSHQKMVLGVGEKEVNLIKSRYEDLKEIYPYLQLFDKEKLKQIEPNVVFDSTLNERKEEIIAMGVEKGEYTTIDYGAISDSLVKNAKNIGGEEYELYLNSEVKDIKKIGDTFYIKTKNNLSITANFVVVDAGTYSLYLAHKMGYGLHLSTLPIAGSFYFSKRKILNGKVYTVQNDKLPFAALHGDPDILAGEKTRFGPTAFAIPKLERYKNLDSFFDFFETLKLDKKVIDIFWNLLKDKDIRDYSLRNLLFELPLLNKKAFTKDARKIVPSLKDDELYYAKEFGGVRPQVIDKQSERLEFGQGKINTDDGIVFNMTPSPGATSCFETARVDIEKICEFLGKNFDTEKFNDELYD</sequence>
<dbReference type="PANTHER" id="PTHR43104">
    <property type="entry name" value="L-2-HYDROXYGLUTARATE DEHYDROGENASE, MITOCHONDRIAL"/>
    <property type="match status" value="1"/>
</dbReference>
<comment type="caution">
    <text evidence="12">The sequence shown here is derived from an EMBL/GenBank/DDBJ whole genome shotgun (WGS) entry which is preliminary data.</text>
</comment>
<evidence type="ECO:0000256" key="10">
    <source>
        <dbReference type="ARBA" id="ARBA00030660"/>
    </source>
</evidence>
<keyword evidence="9" id="KW-0560">Oxidoreductase</keyword>
<evidence type="ECO:0000256" key="5">
    <source>
        <dbReference type="ARBA" id="ARBA00013026"/>
    </source>
</evidence>
<dbReference type="GO" id="GO:0005737">
    <property type="term" value="C:cytoplasm"/>
    <property type="evidence" value="ECO:0007669"/>
    <property type="project" value="TreeGrafter"/>
</dbReference>
<dbReference type="EMBL" id="MCRK01000012">
    <property type="protein sequence ID" value="OPA81568.1"/>
    <property type="molecule type" value="Genomic_DNA"/>
</dbReference>
<keyword evidence="7" id="KW-0285">Flavoprotein</keyword>
<dbReference type="SUPFAM" id="SSF51905">
    <property type="entry name" value="FAD/NAD(P)-binding domain"/>
    <property type="match status" value="1"/>
</dbReference>
<evidence type="ECO:0000256" key="8">
    <source>
        <dbReference type="ARBA" id="ARBA00022827"/>
    </source>
</evidence>
<dbReference type="EC" id="1.1.5.4" evidence="5"/>
<dbReference type="AlphaFoldDB" id="A0AAX0LBY9"/>
<comment type="similarity">
    <text evidence="4">Belongs to the MQO family.</text>
</comment>
<evidence type="ECO:0000256" key="6">
    <source>
        <dbReference type="ARBA" id="ARBA00022532"/>
    </source>
</evidence>
<evidence type="ECO:0000256" key="1">
    <source>
        <dbReference type="ARBA" id="ARBA00001139"/>
    </source>
</evidence>
<dbReference type="Proteomes" id="UP000189728">
    <property type="component" value="Unassembled WGS sequence"/>
</dbReference>
<dbReference type="Pfam" id="PF06039">
    <property type="entry name" value="Mqo"/>
    <property type="match status" value="1"/>
</dbReference>
<organism evidence="12 13">
    <name type="scientific">Campylobacter pinnipediorum subsp. pinnipediorum</name>
    <dbReference type="NCBI Taxonomy" id="1660067"/>
    <lineage>
        <taxon>Bacteria</taxon>
        <taxon>Pseudomonadati</taxon>
        <taxon>Campylobacterota</taxon>
        <taxon>Epsilonproteobacteria</taxon>
        <taxon>Campylobacterales</taxon>
        <taxon>Campylobacteraceae</taxon>
        <taxon>Campylobacter</taxon>
    </lineage>
</organism>
<dbReference type="PANTHER" id="PTHR43104:SF2">
    <property type="entry name" value="L-2-HYDROXYGLUTARATE DEHYDROGENASE, MITOCHONDRIAL"/>
    <property type="match status" value="1"/>
</dbReference>
<dbReference type="Gene3D" id="3.50.50.60">
    <property type="entry name" value="FAD/NAD(P)-binding domain"/>
    <property type="match status" value="1"/>
</dbReference>
<evidence type="ECO:0000256" key="7">
    <source>
        <dbReference type="ARBA" id="ARBA00022630"/>
    </source>
</evidence>
<evidence type="ECO:0000313" key="13">
    <source>
        <dbReference type="Proteomes" id="UP000189728"/>
    </source>
</evidence>
<evidence type="ECO:0000256" key="11">
    <source>
        <dbReference type="ARBA" id="ARBA00031550"/>
    </source>
</evidence>
<name>A0AAX0LBY9_9BACT</name>
<proteinExistence type="inferred from homology"/>
<comment type="cofactor">
    <cofactor evidence="2">
        <name>FAD</name>
        <dbReference type="ChEBI" id="CHEBI:57692"/>
    </cofactor>
</comment>
<dbReference type="InterPro" id="IPR036188">
    <property type="entry name" value="FAD/NAD-bd_sf"/>
</dbReference>
<keyword evidence="6" id="KW-0816">Tricarboxylic acid cycle</keyword>
<keyword evidence="8" id="KW-0274">FAD</keyword>
<comment type="catalytic activity">
    <reaction evidence="1">
        <text>(S)-malate + a quinone = a quinol + oxaloacetate</text>
        <dbReference type="Rhea" id="RHEA:46012"/>
        <dbReference type="ChEBI" id="CHEBI:15589"/>
        <dbReference type="ChEBI" id="CHEBI:16452"/>
        <dbReference type="ChEBI" id="CHEBI:24646"/>
        <dbReference type="ChEBI" id="CHEBI:132124"/>
        <dbReference type="EC" id="1.1.5.4"/>
    </reaction>
</comment>
<protein>
    <recommendedName>
        <fullName evidence="5">malate dehydrogenase (quinone)</fullName>
        <ecNumber evidence="5">1.1.5.4</ecNumber>
    </recommendedName>
    <alternativeName>
        <fullName evidence="11">MQO</fullName>
    </alternativeName>
    <alternativeName>
        <fullName evidence="10">Malate dehydrogenase [quinone]</fullName>
    </alternativeName>
</protein>
<comment type="pathway">
    <text evidence="3">Carbohydrate metabolism; tricarboxylic acid cycle; oxaloacetate from (S)-malate (quinone route): step 1/1.</text>
</comment>
<dbReference type="GO" id="GO:0047545">
    <property type="term" value="F:(S)-2-hydroxyglutarate dehydrogenase activity"/>
    <property type="evidence" value="ECO:0007669"/>
    <property type="project" value="TreeGrafter"/>
</dbReference>
<dbReference type="GO" id="GO:0006099">
    <property type="term" value="P:tricarboxylic acid cycle"/>
    <property type="evidence" value="ECO:0007669"/>
    <property type="project" value="UniProtKB-KW"/>
</dbReference>
<accession>A0AAX0LBY9</accession>
<dbReference type="GO" id="GO:0008924">
    <property type="term" value="F:L-malate dehydrogenase (quinone) activity"/>
    <property type="evidence" value="ECO:0007669"/>
    <property type="project" value="UniProtKB-EC"/>
</dbReference>
<gene>
    <name evidence="12" type="ORF">BFG04_00005</name>
</gene>
<dbReference type="RefSeq" id="WP_069632228.1">
    <property type="nucleotide sequence ID" value="NZ_CP012548.1"/>
</dbReference>
<evidence type="ECO:0000256" key="2">
    <source>
        <dbReference type="ARBA" id="ARBA00001974"/>
    </source>
</evidence>
<evidence type="ECO:0000256" key="4">
    <source>
        <dbReference type="ARBA" id="ARBA00006389"/>
    </source>
</evidence>
<evidence type="ECO:0000256" key="9">
    <source>
        <dbReference type="ARBA" id="ARBA00023002"/>
    </source>
</evidence>
<reference evidence="12 13" key="1">
    <citation type="submission" date="2016-08" db="EMBL/GenBank/DDBJ databases">
        <title>Campylobacter species from sea mammals.</title>
        <authorList>
            <person name="Gilbert M.J."/>
            <person name="Byrne B.A."/>
            <person name="Zomer A.L."/>
            <person name="Wagenaar J.A."/>
        </authorList>
    </citation>
    <scope>NUCLEOTIDE SEQUENCE [LARGE SCALE GENOMIC DNA]</scope>
    <source>
        <strain evidence="12 13">1105248</strain>
    </source>
</reference>
<evidence type="ECO:0000256" key="3">
    <source>
        <dbReference type="ARBA" id="ARBA00005012"/>
    </source>
</evidence>